<name>A0A183JD88_9TREM</name>
<reference evidence="1 2" key="2">
    <citation type="submission" date="2018-11" db="EMBL/GenBank/DDBJ databases">
        <authorList>
            <consortium name="Pathogen Informatics"/>
        </authorList>
    </citation>
    <scope>NUCLEOTIDE SEQUENCE [LARGE SCALE GENOMIC DNA]</scope>
    <source>
        <strain evidence="1">Dakar</strain>
        <strain evidence="2">Dakar, Senegal</strain>
    </source>
</reference>
<evidence type="ECO:0000313" key="3">
    <source>
        <dbReference type="WBParaSite" id="SCUD_0000064901-mRNA-1"/>
    </source>
</evidence>
<organism evidence="3">
    <name type="scientific">Schistosoma curassoni</name>
    <dbReference type="NCBI Taxonomy" id="6186"/>
    <lineage>
        <taxon>Eukaryota</taxon>
        <taxon>Metazoa</taxon>
        <taxon>Spiralia</taxon>
        <taxon>Lophotrochozoa</taxon>
        <taxon>Platyhelminthes</taxon>
        <taxon>Trematoda</taxon>
        <taxon>Digenea</taxon>
        <taxon>Strigeidida</taxon>
        <taxon>Schistosomatoidea</taxon>
        <taxon>Schistosomatidae</taxon>
        <taxon>Schistosoma</taxon>
    </lineage>
</organism>
<evidence type="ECO:0000313" key="1">
    <source>
        <dbReference type="EMBL" id="VDO62938.1"/>
    </source>
</evidence>
<accession>A0A183JD88</accession>
<sequence>ITVVRINVSQSSAFFNNSFIFSVSVSFRLARNSALIFSLAVVHVALQSYIRRHLEKV</sequence>
<keyword evidence="2" id="KW-1185">Reference proteome</keyword>
<dbReference type="AlphaFoldDB" id="A0A183JD88"/>
<dbReference type="Proteomes" id="UP000279833">
    <property type="component" value="Unassembled WGS sequence"/>
</dbReference>
<evidence type="ECO:0000313" key="2">
    <source>
        <dbReference type="Proteomes" id="UP000279833"/>
    </source>
</evidence>
<dbReference type="EMBL" id="UZAK01000455">
    <property type="protein sequence ID" value="VDO62938.1"/>
    <property type="molecule type" value="Genomic_DNA"/>
</dbReference>
<gene>
    <name evidence="1" type="ORF">SCUD_LOCUS650</name>
</gene>
<protein>
    <submittedName>
        <fullName evidence="3">Ovule protein</fullName>
    </submittedName>
</protein>
<reference evidence="3" key="1">
    <citation type="submission" date="2016-06" db="UniProtKB">
        <authorList>
            <consortium name="WormBaseParasite"/>
        </authorList>
    </citation>
    <scope>IDENTIFICATION</scope>
</reference>
<dbReference type="WBParaSite" id="SCUD_0000064901-mRNA-1">
    <property type="protein sequence ID" value="SCUD_0000064901-mRNA-1"/>
    <property type="gene ID" value="SCUD_0000064901"/>
</dbReference>
<proteinExistence type="predicted"/>